<feature type="compositionally biased region" description="Low complexity" evidence="1">
    <location>
        <begin position="215"/>
        <end position="225"/>
    </location>
</feature>
<gene>
    <name evidence="2" type="primary">bcsP</name>
    <name evidence="2" type="ORF">OVY01_09910</name>
</gene>
<sequence length="241" mass="24268">MTTSEDVSNLFRKFGGQPEQYQELSRDAQAEESKARWPLLASLRLAEHAVAPSVRDGRQPVEGAPVPNLRGRERAAGVSPFAPVPEVTLEAVRAAAHEASLGEEGAPHGSVGRTLFSKTAGAGRASSPLAAMAAGSRLPGVTAAQSAPADRGARALAQLAGAADAAGAASIAGARDARSMAAPGAAPASALSRARRGDAAPAGPRPLSAVFAKLAGEPPAADPAPGLNPQKTSLFARLSRL</sequence>
<name>A0ABT3ZNL2_9BURK</name>
<dbReference type="EMBL" id="JAPMXC010000001">
    <property type="protein sequence ID" value="MCY0387543.1"/>
    <property type="molecule type" value="Genomic_DNA"/>
</dbReference>
<feature type="region of interest" description="Disordered" evidence="1">
    <location>
        <begin position="1"/>
        <end position="31"/>
    </location>
</feature>
<evidence type="ECO:0000256" key="1">
    <source>
        <dbReference type="SAM" id="MobiDB-lite"/>
    </source>
</evidence>
<dbReference type="Pfam" id="PF10945">
    <property type="entry name" value="CBP_BcsR"/>
    <property type="match status" value="1"/>
</dbReference>
<comment type="caution">
    <text evidence="2">The sequence shown here is derived from an EMBL/GenBank/DDBJ whole genome shotgun (WGS) entry which is preliminary data.</text>
</comment>
<organism evidence="2 3">
    <name type="scientific">Robbsia betulipollinis</name>
    <dbReference type="NCBI Taxonomy" id="2981849"/>
    <lineage>
        <taxon>Bacteria</taxon>
        <taxon>Pseudomonadati</taxon>
        <taxon>Pseudomonadota</taxon>
        <taxon>Betaproteobacteria</taxon>
        <taxon>Burkholderiales</taxon>
        <taxon>Burkholderiaceae</taxon>
        <taxon>Robbsia</taxon>
    </lineage>
</organism>
<dbReference type="NCBIfam" id="NF040718">
    <property type="entry name" value="BcsP_of_Ic"/>
    <property type="match status" value="1"/>
</dbReference>
<proteinExistence type="predicted"/>
<dbReference type="RefSeq" id="WP_267847278.1">
    <property type="nucleotide sequence ID" value="NZ_JAPMXC010000001.1"/>
</dbReference>
<keyword evidence="3" id="KW-1185">Reference proteome</keyword>
<dbReference type="InterPro" id="IPR024487">
    <property type="entry name" value="CBP_BcsR"/>
</dbReference>
<accession>A0ABT3ZNL2</accession>
<evidence type="ECO:0000313" key="2">
    <source>
        <dbReference type="EMBL" id="MCY0387543.1"/>
    </source>
</evidence>
<protein>
    <submittedName>
        <fullName evidence="2">Cellulose biosynthesis protein BcsP</fullName>
    </submittedName>
</protein>
<reference evidence="2" key="1">
    <citation type="submission" date="2022-11" db="EMBL/GenBank/DDBJ databases">
        <title>Robbsia betulipollinis sp. nov., isolated from pollen of birch (Betula pendula).</title>
        <authorList>
            <person name="Shi H."/>
            <person name="Ambika Manirajan B."/>
            <person name="Ratering S."/>
            <person name="Geissler-Plaum R."/>
            <person name="Schnell S."/>
        </authorList>
    </citation>
    <scope>NUCLEOTIDE SEQUENCE</scope>
    <source>
        <strain evidence="2">Bb-Pol-6</strain>
    </source>
</reference>
<evidence type="ECO:0000313" key="3">
    <source>
        <dbReference type="Proteomes" id="UP001082899"/>
    </source>
</evidence>
<feature type="region of interest" description="Disordered" evidence="1">
    <location>
        <begin position="210"/>
        <end position="241"/>
    </location>
</feature>
<dbReference type="Proteomes" id="UP001082899">
    <property type="component" value="Unassembled WGS sequence"/>
</dbReference>